<reference evidence="2" key="1">
    <citation type="journal article" date="2021" name="Mol. Ecol. Resour.">
        <title>Apolygus lucorum genome provides insights into omnivorousness and mesophyll feeding.</title>
        <authorList>
            <person name="Liu Y."/>
            <person name="Liu H."/>
            <person name="Wang H."/>
            <person name="Huang T."/>
            <person name="Liu B."/>
            <person name="Yang B."/>
            <person name="Yin L."/>
            <person name="Li B."/>
            <person name="Zhang Y."/>
            <person name="Zhang S."/>
            <person name="Jiang F."/>
            <person name="Zhang X."/>
            <person name="Ren Y."/>
            <person name="Wang B."/>
            <person name="Wang S."/>
            <person name="Lu Y."/>
            <person name="Wu K."/>
            <person name="Fan W."/>
            <person name="Wang G."/>
        </authorList>
    </citation>
    <scope>NUCLEOTIDE SEQUENCE</scope>
    <source>
        <strain evidence="2">12Hb</strain>
    </source>
</reference>
<organism evidence="2 3">
    <name type="scientific">Apolygus lucorum</name>
    <name type="common">Small green plant bug</name>
    <name type="synonym">Lygocoris lucorum</name>
    <dbReference type="NCBI Taxonomy" id="248454"/>
    <lineage>
        <taxon>Eukaryota</taxon>
        <taxon>Metazoa</taxon>
        <taxon>Ecdysozoa</taxon>
        <taxon>Arthropoda</taxon>
        <taxon>Hexapoda</taxon>
        <taxon>Insecta</taxon>
        <taxon>Pterygota</taxon>
        <taxon>Neoptera</taxon>
        <taxon>Paraneoptera</taxon>
        <taxon>Hemiptera</taxon>
        <taxon>Heteroptera</taxon>
        <taxon>Panheteroptera</taxon>
        <taxon>Cimicomorpha</taxon>
        <taxon>Miridae</taxon>
        <taxon>Mirini</taxon>
        <taxon>Apolygus</taxon>
    </lineage>
</organism>
<comment type="caution">
    <text evidence="2">The sequence shown here is derived from an EMBL/GenBank/DDBJ whole genome shotgun (WGS) entry which is preliminary data.</text>
</comment>
<protein>
    <submittedName>
        <fullName evidence="2">Uncharacterized protein</fullName>
    </submittedName>
</protein>
<accession>A0A8S9X9V2</accession>
<keyword evidence="3" id="KW-1185">Reference proteome</keyword>
<dbReference type="AlphaFoldDB" id="A0A8S9X9V2"/>
<evidence type="ECO:0000313" key="2">
    <source>
        <dbReference type="EMBL" id="KAF6205792.1"/>
    </source>
</evidence>
<dbReference type="EMBL" id="WIXP02000009">
    <property type="protein sequence ID" value="KAF6205792.1"/>
    <property type="molecule type" value="Genomic_DNA"/>
</dbReference>
<proteinExistence type="predicted"/>
<feature type="region of interest" description="Disordered" evidence="1">
    <location>
        <begin position="67"/>
        <end position="88"/>
    </location>
</feature>
<dbReference type="Proteomes" id="UP000466442">
    <property type="component" value="Linkage Group LG9"/>
</dbReference>
<evidence type="ECO:0000256" key="1">
    <source>
        <dbReference type="SAM" id="MobiDB-lite"/>
    </source>
</evidence>
<name>A0A8S9X9V2_APOLU</name>
<sequence>MVRLTRKAKKNQLTCPVCTLATCETGVVCWVDSLKAGKAVSFSSLLSFFHFLFTLPSFCVVSCLPSHTSNSLRPNPSSKSLPVNTIPA</sequence>
<gene>
    <name evidence="2" type="ORF">GE061_019966</name>
</gene>
<evidence type="ECO:0000313" key="3">
    <source>
        <dbReference type="Proteomes" id="UP000466442"/>
    </source>
</evidence>